<dbReference type="InterPro" id="IPR046655">
    <property type="entry name" value="DUF6673"/>
</dbReference>
<dbReference type="EMBL" id="BK015068">
    <property type="protein sequence ID" value="DAD89766.1"/>
    <property type="molecule type" value="Genomic_DNA"/>
</dbReference>
<evidence type="ECO:0000313" key="2">
    <source>
        <dbReference type="EMBL" id="DAD89766.1"/>
    </source>
</evidence>
<organism evidence="2">
    <name type="scientific">Siphoviridae sp. ctWDo30</name>
    <dbReference type="NCBI Taxonomy" id="2826360"/>
    <lineage>
        <taxon>Viruses</taxon>
        <taxon>Duplodnaviria</taxon>
        <taxon>Heunggongvirae</taxon>
        <taxon>Uroviricota</taxon>
        <taxon>Caudoviricetes</taxon>
    </lineage>
</organism>
<protein>
    <submittedName>
        <fullName evidence="2">Tail assembly chaperone</fullName>
    </submittedName>
</protein>
<accession>A0A8S5N584</accession>
<dbReference type="Pfam" id="PF20378">
    <property type="entry name" value="DUF6673"/>
    <property type="match status" value="1"/>
</dbReference>
<proteinExistence type="predicted"/>
<name>A0A8S5N584_9CAUD</name>
<feature type="domain" description="DUF6673" evidence="1">
    <location>
        <begin position="5"/>
        <end position="101"/>
    </location>
</feature>
<reference evidence="2" key="1">
    <citation type="journal article" date="2021" name="Proc. Natl. Acad. Sci. U.S.A.">
        <title>A Catalog of Tens of Thousands of Viruses from Human Metagenomes Reveals Hidden Associations with Chronic Diseases.</title>
        <authorList>
            <person name="Tisza M.J."/>
            <person name="Buck C.B."/>
        </authorList>
    </citation>
    <scope>NUCLEOTIDE SEQUENCE</scope>
    <source>
        <strain evidence="2">CtWDo30</strain>
    </source>
</reference>
<evidence type="ECO:0000259" key="1">
    <source>
        <dbReference type="Pfam" id="PF20378"/>
    </source>
</evidence>
<sequence length="113" mass="12572">MSKFEINGVELEYDAFDMDTVEKFTEAKQEVADQIAALADTKDIVVMGRAQCKAVKGFFDTVFGVGMGEKVCGKRDNLRTCAEAYGAMLREDQRQGQEFQKNTSLTDLIGETK</sequence>